<dbReference type="Proteomes" id="UP000035740">
    <property type="component" value="Chromosome 8"/>
</dbReference>
<feature type="region of interest" description="Disordered" evidence="8">
    <location>
        <begin position="562"/>
        <end position="590"/>
    </location>
</feature>
<comment type="similarity">
    <text evidence="6">Belongs to the MS5 protein family.</text>
</comment>
<evidence type="ECO:0000256" key="5">
    <source>
        <dbReference type="ARBA" id="ARBA00023242"/>
    </source>
</evidence>
<comment type="subcellular location">
    <subcellularLocation>
        <location evidence="1">Nucleus</location>
    </subcellularLocation>
</comment>
<dbReference type="Gene3D" id="1.25.40.10">
    <property type="entry name" value="Tetratricopeptide repeat domain"/>
    <property type="match status" value="1"/>
</dbReference>
<keyword evidence="3 7" id="KW-0802">TPR repeat</keyword>
<evidence type="ECO:0000256" key="8">
    <source>
        <dbReference type="SAM" id="MobiDB-lite"/>
    </source>
</evidence>
<evidence type="ECO:0000256" key="3">
    <source>
        <dbReference type="ARBA" id="ARBA00022803"/>
    </source>
</evidence>
<dbReference type="InterPro" id="IPR044961">
    <property type="entry name" value="MS5/SDI1"/>
</dbReference>
<dbReference type="SUPFAM" id="SSF48452">
    <property type="entry name" value="TPR-like"/>
    <property type="match status" value="1"/>
</dbReference>
<dbReference type="SMART" id="SM00028">
    <property type="entry name" value="TPR"/>
    <property type="match status" value="1"/>
</dbReference>
<dbReference type="AlphaFoldDB" id="A0A0J8BQY3"/>
<evidence type="ECO:0000313" key="9">
    <source>
        <dbReference type="EMBL" id="KMT03910.1"/>
    </source>
</evidence>
<dbReference type="PROSITE" id="PS50005">
    <property type="entry name" value="TPR"/>
    <property type="match status" value="1"/>
</dbReference>
<dbReference type="Pfam" id="PF00515">
    <property type="entry name" value="TPR_1"/>
    <property type="match status" value="1"/>
</dbReference>
<dbReference type="OMA" id="VEKENCY"/>
<evidence type="ECO:0000256" key="2">
    <source>
        <dbReference type="ARBA" id="ARBA00022737"/>
    </source>
</evidence>
<evidence type="ECO:0000256" key="1">
    <source>
        <dbReference type="ARBA" id="ARBA00004123"/>
    </source>
</evidence>
<dbReference type="PROSITE" id="PS50293">
    <property type="entry name" value="TPR_REGION"/>
    <property type="match status" value="1"/>
</dbReference>
<name>A0A0J8BQY3_BETVV</name>
<dbReference type="OrthoDB" id="1620277at2759"/>
<dbReference type="InterPro" id="IPR019734">
    <property type="entry name" value="TPR_rpt"/>
</dbReference>
<evidence type="ECO:0000256" key="4">
    <source>
        <dbReference type="ARBA" id="ARBA00023054"/>
    </source>
</evidence>
<feature type="repeat" description="TPR" evidence="7">
    <location>
        <begin position="195"/>
        <end position="228"/>
    </location>
</feature>
<keyword evidence="2" id="KW-0677">Repeat</keyword>
<reference evidence="9 10" key="1">
    <citation type="journal article" date="2014" name="Nature">
        <title>The genome of the recently domesticated crop plant sugar beet (Beta vulgaris).</title>
        <authorList>
            <person name="Dohm J.C."/>
            <person name="Minoche A.E."/>
            <person name="Holtgrawe D."/>
            <person name="Capella-Gutierrez S."/>
            <person name="Zakrzewski F."/>
            <person name="Tafer H."/>
            <person name="Rupp O."/>
            <person name="Sorensen T.R."/>
            <person name="Stracke R."/>
            <person name="Reinhardt R."/>
            <person name="Goesmann A."/>
            <person name="Kraft T."/>
            <person name="Schulz B."/>
            <person name="Stadler P.F."/>
            <person name="Schmidt T."/>
            <person name="Gabaldon T."/>
            <person name="Lehrach H."/>
            <person name="Weisshaar B."/>
            <person name="Himmelbauer H."/>
        </authorList>
    </citation>
    <scope>NUCLEOTIDE SEQUENCE [LARGE SCALE GENOMIC DNA]</scope>
    <source>
        <tissue evidence="9">Taproot</tissue>
    </source>
</reference>
<feature type="region of interest" description="Disordered" evidence="8">
    <location>
        <begin position="1"/>
        <end position="37"/>
    </location>
</feature>
<feature type="region of interest" description="Disordered" evidence="8">
    <location>
        <begin position="418"/>
        <end position="443"/>
    </location>
</feature>
<feature type="compositionally biased region" description="Polar residues" evidence="8">
    <location>
        <begin position="421"/>
        <end position="436"/>
    </location>
</feature>
<dbReference type="Gramene" id="KMT03910">
    <property type="protein sequence ID" value="KMT03910"/>
    <property type="gene ID" value="BVRB_8g187690"/>
</dbReference>
<accession>A0A0J8BQY3</accession>
<organism evidence="9 10">
    <name type="scientific">Beta vulgaris subsp. vulgaris</name>
    <name type="common">Beet</name>
    <dbReference type="NCBI Taxonomy" id="3555"/>
    <lineage>
        <taxon>Eukaryota</taxon>
        <taxon>Viridiplantae</taxon>
        <taxon>Streptophyta</taxon>
        <taxon>Embryophyta</taxon>
        <taxon>Tracheophyta</taxon>
        <taxon>Spermatophyta</taxon>
        <taxon>Magnoliopsida</taxon>
        <taxon>eudicotyledons</taxon>
        <taxon>Gunneridae</taxon>
        <taxon>Pentapetalae</taxon>
        <taxon>Caryophyllales</taxon>
        <taxon>Chenopodiaceae</taxon>
        <taxon>Betoideae</taxon>
        <taxon>Beta</taxon>
    </lineage>
</organism>
<gene>
    <name evidence="9" type="ORF">BVRB_8g187690</name>
</gene>
<keyword evidence="4" id="KW-0175">Coiled coil</keyword>
<keyword evidence="10" id="KW-1185">Reference proteome</keyword>
<proteinExistence type="inferred from homology"/>
<dbReference type="eggNOG" id="ENOG502QQBN">
    <property type="taxonomic scope" value="Eukaryota"/>
</dbReference>
<protein>
    <submittedName>
        <fullName evidence="9">Uncharacterized protein</fullName>
    </submittedName>
</protein>
<dbReference type="PANTHER" id="PTHR36326:SF4">
    <property type="entry name" value="PROTEIN POLLENLESS 3-LIKE 1"/>
    <property type="match status" value="1"/>
</dbReference>
<evidence type="ECO:0000256" key="7">
    <source>
        <dbReference type="PROSITE-ProRule" id="PRU00339"/>
    </source>
</evidence>
<dbReference type="KEGG" id="bvg:104901226"/>
<dbReference type="GO" id="GO:0005634">
    <property type="term" value="C:nucleus"/>
    <property type="evidence" value="ECO:0007669"/>
    <property type="project" value="UniProtKB-SubCell"/>
</dbReference>
<keyword evidence="5" id="KW-0539">Nucleus</keyword>
<dbReference type="EMBL" id="KQ090162">
    <property type="protein sequence ID" value="KMT03910.1"/>
    <property type="molecule type" value="Genomic_DNA"/>
</dbReference>
<dbReference type="InterPro" id="IPR011990">
    <property type="entry name" value="TPR-like_helical_dom_sf"/>
</dbReference>
<dbReference type="PANTHER" id="PTHR36326">
    <property type="entry name" value="PROTEIN POLLENLESS 3-LIKE 2"/>
    <property type="match status" value="1"/>
</dbReference>
<evidence type="ECO:0000256" key="6">
    <source>
        <dbReference type="ARBA" id="ARBA00025750"/>
    </source>
</evidence>
<sequence>MWPKGNNDDNLQTVSKGFYTPPPKWNSRPPFSPKTWMSEEKKKNTYSSPFKSEPFHVIYKVPSGDSPYVKAKHVQLIEKDPSRAVALFWSAINSGDRVDSALKDMAVVMKQLNRSNEAIEAIKSFRHLCAPDSQESLDNVLVELYKRSGRLEDQIEVLKLKLKRVEEGNTFAGKRVKLGRSQGKKVHITVEQEYARLLGNLAWAYLQQNDYKTAEEYYRKALSIEPDRNKQCNLAVCLMCMNRLTEAKFLLQVIRASVPEGQMDESYAKSFERASNMLAEKENQPDKSMYEVEKENCYGNIGFIDSSRNKNPYESVRSNSRKVSDDQLDQTLGAYSCGKSNVGTGGNTAAIDHNSSWKRTYTSSVQVRGIPKSPFTQPKRSITLLDSERNTKGTYRNDVVSCLPRRLQFENAAASDVKGTYSETEQRGSVNMSEGTNAPDRTICVGRNENLAPTDLSGRKLSTSATGVKTNFCSAEIESRDSCGPHNEGVFPQCSGKKSWADMVEEDEKEIMHLFAGENVDINTSVHVEESLSSEFQSVSFNDNATVAAKQSLPCCPLFSNQQQKQDQVKTKRSHRLQVFQDMTPESPRA</sequence>
<evidence type="ECO:0000313" key="10">
    <source>
        <dbReference type="Proteomes" id="UP000035740"/>
    </source>
</evidence>